<dbReference type="InterPro" id="IPR016161">
    <property type="entry name" value="Ald_DH/histidinol_DH"/>
</dbReference>
<organism evidence="2">
    <name type="scientific">marine metagenome</name>
    <dbReference type="NCBI Taxonomy" id="408172"/>
    <lineage>
        <taxon>unclassified sequences</taxon>
        <taxon>metagenomes</taxon>
        <taxon>ecological metagenomes</taxon>
    </lineage>
</organism>
<protein>
    <recommendedName>
        <fullName evidence="1">Aldehyde dehydrogenase domain-containing protein</fullName>
    </recommendedName>
</protein>
<dbReference type="InterPro" id="IPR015590">
    <property type="entry name" value="Aldehyde_DH_dom"/>
</dbReference>
<evidence type="ECO:0000259" key="1">
    <source>
        <dbReference type="Pfam" id="PF00171"/>
    </source>
</evidence>
<dbReference type="EMBL" id="UINC01157090">
    <property type="protein sequence ID" value="SVD53886.1"/>
    <property type="molecule type" value="Genomic_DNA"/>
</dbReference>
<feature type="domain" description="Aldehyde dehydrogenase" evidence="1">
    <location>
        <begin position="11"/>
        <end position="268"/>
    </location>
</feature>
<dbReference type="GO" id="GO:0016491">
    <property type="term" value="F:oxidoreductase activity"/>
    <property type="evidence" value="ECO:0007669"/>
    <property type="project" value="InterPro"/>
</dbReference>
<dbReference type="AlphaFoldDB" id="A0A382W4V3"/>
<accession>A0A382W4V3</accession>
<gene>
    <name evidence="2" type="ORF">METZ01_LOCUS406740</name>
</gene>
<reference evidence="2" key="1">
    <citation type="submission" date="2018-05" db="EMBL/GenBank/DDBJ databases">
        <authorList>
            <person name="Lanie J.A."/>
            <person name="Ng W.-L."/>
            <person name="Kazmierczak K.M."/>
            <person name="Andrzejewski T.M."/>
            <person name="Davidsen T.M."/>
            <person name="Wayne K.J."/>
            <person name="Tettelin H."/>
            <person name="Glass J.I."/>
            <person name="Rusch D."/>
            <person name="Podicherti R."/>
            <person name="Tsui H.-C.T."/>
            <person name="Winkler M.E."/>
        </authorList>
    </citation>
    <scope>NUCLEOTIDE SEQUENCE</scope>
</reference>
<dbReference type="InterPro" id="IPR016162">
    <property type="entry name" value="Ald_DH_N"/>
</dbReference>
<dbReference type="SUPFAM" id="SSF53720">
    <property type="entry name" value="ALDH-like"/>
    <property type="match status" value="1"/>
</dbReference>
<dbReference type="PANTHER" id="PTHR11699">
    <property type="entry name" value="ALDEHYDE DEHYDROGENASE-RELATED"/>
    <property type="match status" value="1"/>
</dbReference>
<feature type="non-terminal residue" evidence="2">
    <location>
        <position position="269"/>
    </location>
</feature>
<name>A0A382W4V3_9ZZZZ</name>
<sequence>MEPQVRTLIDIADTPAALAGQADIVLERARWAAEVFRRFDQTLTMSIVDAVAKAAHENAGRYADWAVEETGFGVAAHKKIKNELTAHPLVDFYRDQDFVNPRIDEARKMVEIPRPAGVILALTPSTNPIATVNYKILIALMTRNAIVISPHPAARECSVDAAQLLSKAAQEAGAPDGVIQIIEHPTIPLVEEFMRSKKTSVTLATGGNAMVRSAYSSSNPAIGVGPGNAPALVDDTADIDKAAKRIIESKSFDNSALCTNESVLIALES</sequence>
<proteinExistence type="predicted"/>
<evidence type="ECO:0000313" key="2">
    <source>
        <dbReference type="EMBL" id="SVD53886.1"/>
    </source>
</evidence>
<dbReference type="Gene3D" id="3.40.605.10">
    <property type="entry name" value="Aldehyde Dehydrogenase, Chain A, domain 1"/>
    <property type="match status" value="1"/>
</dbReference>
<dbReference type="Pfam" id="PF00171">
    <property type="entry name" value="Aldedh"/>
    <property type="match status" value="1"/>
</dbReference>